<protein>
    <recommendedName>
        <fullName evidence="2">Thioredoxin domain-containing protein</fullName>
    </recommendedName>
</protein>
<dbReference type="CDD" id="cd02947">
    <property type="entry name" value="TRX_family"/>
    <property type="match status" value="1"/>
</dbReference>
<dbReference type="InterPro" id="IPR036249">
    <property type="entry name" value="Thioredoxin-like_sf"/>
</dbReference>
<comment type="caution">
    <text evidence="3">The sequence shown here is derived from an EMBL/GenBank/DDBJ whole genome shotgun (WGS) entry which is preliminary data.</text>
</comment>
<evidence type="ECO:0000313" key="4">
    <source>
        <dbReference type="Proteomes" id="UP001055712"/>
    </source>
</evidence>
<evidence type="ECO:0000256" key="1">
    <source>
        <dbReference type="ARBA" id="ARBA00023157"/>
    </source>
</evidence>
<dbReference type="Pfam" id="PF00085">
    <property type="entry name" value="Thioredoxin"/>
    <property type="match status" value="1"/>
</dbReference>
<sequence length="195" mass="20651">MQALAVAAAGRLVPALASRPAPRSSTGRHPAVARLSREDELAKMAEFKSGLAAKLETVRRGGPTASAAAGAGAAAETEAAAPAAAPPGKTLREVTHEDYYAAIEAAGDKLVVVDCYTEWCGPCKMILPTLVEWSEELSDKIEIVKFNCNKHNKDLGVSLGIKVAPTFLLYKGGEIVDKMTGAKTEQLRELIEKHI</sequence>
<reference evidence="3" key="1">
    <citation type="journal article" date="2019" name="Plant J.">
        <title>Chlorella vulgaris genome assembly and annotation reveals the molecular basis for metabolic acclimation to high light conditions.</title>
        <authorList>
            <person name="Cecchin M."/>
            <person name="Marcolungo L."/>
            <person name="Rossato M."/>
            <person name="Girolomoni L."/>
            <person name="Cosentino E."/>
            <person name="Cuine S."/>
            <person name="Li-Beisson Y."/>
            <person name="Delledonne M."/>
            <person name="Ballottari M."/>
        </authorList>
    </citation>
    <scope>NUCLEOTIDE SEQUENCE</scope>
    <source>
        <strain evidence="3">211/11P</strain>
    </source>
</reference>
<gene>
    <name evidence="3" type="ORF">D9Q98_004322</name>
</gene>
<dbReference type="EMBL" id="SIDB01000006">
    <property type="protein sequence ID" value="KAI3431260.1"/>
    <property type="molecule type" value="Genomic_DNA"/>
</dbReference>
<dbReference type="AlphaFoldDB" id="A0A9D4TPK4"/>
<keyword evidence="4" id="KW-1185">Reference proteome</keyword>
<reference evidence="3" key="2">
    <citation type="submission" date="2020-11" db="EMBL/GenBank/DDBJ databases">
        <authorList>
            <person name="Cecchin M."/>
            <person name="Marcolungo L."/>
            <person name="Rossato M."/>
            <person name="Girolomoni L."/>
            <person name="Cosentino E."/>
            <person name="Cuine S."/>
            <person name="Li-Beisson Y."/>
            <person name="Delledonne M."/>
            <person name="Ballottari M."/>
        </authorList>
    </citation>
    <scope>NUCLEOTIDE SEQUENCE</scope>
    <source>
        <strain evidence="3">211/11P</strain>
        <tissue evidence="3">Whole cell</tissue>
    </source>
</reference>
<name>A0A9D4TPK4_CHLVU</name>
<dbReference type="InterPro" id="IPR017937">
    <property type="entry name" value="Thioredoxin_CS"/>
</dbReference>
<dbReference type="Proteomes" id="UP001055712">
    <property type="component" value="Unassembled WGS sequence"/>
</dbReference>
<evidence type="ECO:0000313" key="3">
    <source>
        <dbReference type="EMBL" id="KAI3431260.1"/>
    </source>
</evidence>
<dbReference type="SUPFAM" id="SSF52833">
    <property type="entry name" value="Thioredoxin-like"/>
    <property type="match status" value="1"/>
</dbReference>
<organism evidence="3 4">
    <name type="scientific">Chlorella vulgaris</name>
    <name type="common">Green alga</name>
    <dbReference type="NCBI Taxonomy" id="3077"/>
    <lineage>
        <taxon>Eukaryota</taxon>
        <taxon>Viridiplantae</taxon>
        <taxon>Chlorophyta</taxon>
        <taxon>core chlorophytes</taxon>
        <taxon>Trebouxiophyceae</taxon>
        <taxon>Chlorellales</taxon>
        <taxon>Chlorellaceae</taxon>
        <taxon>Chlorella clade</taxon>
        <taxon>Chlorella</taxon>
    </lineage>
</organism>
<dbReference type="PROSITE" id="PS00194">
    <property type="entry name" value="THIOREDOXIN_1"/>
    <property type="match status" value="1"/>
</dbReference>
<proteinExistence type="predicted"/>
<keyword evidence="1" id="KW-1015">Disulfide bond</keyword>
<dbReference type="OrthoDB" id="10263751at2759"/>
<evidence type="ECO:0000259" key="2">
    <source>
        <dbReference type="PROSITE" id="PS51352"/>
    </source>
</evidence>
<accession>A0A9D4TPK4</accession>
<dbReference type="PROSITE" id="PS51352">
    <property type="entry name" value="THIOREDOXIN_2"/>
    <property type="match status" value="1"/>
</dbReference>
<dbReference type="Gene3D" id="3.40.30.10">
    <property type="entry name" value="Glutaredoxin"/>
    <property type="match status" value="1"/>
</dbReference>
<dbReference type="PRINTS" id="PR00421">
    <property type="entry name" value="THIOREDOXIN"/>
</dbReference>
<dbReference type="InterPro" id="IPR013766">
    <property type="entry name" value="Thioredoxin_domain"/>
</dbReference>
<dbReference type="PANTHER" id="PTHR46115">
    <property type="entry name" value="THIOREDOXIN-LIKE PROTEIN 1"/>
    <property type="match status" value="1"/>
</dbReference>
<feature type="domain" description="Thioredoxin" evidence="2">
    <location>
        <begin position="69"/>
        <end position="195"/>
    </location>
</feature>